<proteinExistence type="predicted"/>
<dbReference type="Gene3D" id="1.10.760.10">
    <property type="entry name" value="Cytochrome c-like domain"/>
    <property type="match status" value="2"/>
</dbReference>
<dbReference type="Proteomes" id="UP000182840">
    <property type="component" value="Chromosome"/>
</dbReference>
<dbReference type="SUPFAM" id="SSF46626">
    <property type="entry name" value="Cytochrome c"/>
    <property type="match status" value="2"/>
</dbReference>
<evidence type="ECO:0000313" key="6">
    <source>
        <dbReference type="EMBL" id="APH71500.1"/>
    </source>
</evidence>
<evidence type="ECO:0000313" key="7">
    <source>
        <dbReference type="Proteomes" id="UP000182840"/>
    </source>
</evidence>
<reference evidence="7" key="1">
    <citation type="submission" date="2016-11" db="EMBL/GenBank/DDBJ databases">
        <title>Mesorhizobium oceanicum sp. nov., isolated from deep seawater in South China Sea.</title>
        <authorList>
            <person name="Fu G.-Y."/>
        </authorList>
    </citation>
    <scope>NUCLEOTIDE SEQUENCE [LARGE SCALE GENOMIC DNA]</scope>
    <source>
        <strain evidence="7">B7</strain>
    </source>
</reference>
<feature type="domain" description="Cytochrome c" evidence="5">
    <location>
        <begin position="42"/>
        <end position="150"/>
    </location>
</feature>
<dbReference type="PANTHER" id="PTHR35008">
    <property type="entry name" value="BLL4482 PROTEIN-RELATED"/>
    <property type="match status" value="1"/>
</dbReference>
<accession>A0A1L3SQ54</accession>
<keyword evidence="2 4" id="KW-0479">Metal-binding</keyword>
<dbReference type="GO" id="GO:0009055">
    <property type="term" value="F:electron transfer activity"/>
    <property type="evidence" value="ECO:0007669"/>
    <property type="project" value="InterPro"/>
</dbReference>
<gene>
    <name evidence="6" type="ORF">BSQ44_09040</name>
</gene>
<name>A0A1L3SQ54_9HYPH</name>
<evidence type="ECO:0000256" key="2">
    <source>
        <dbReference type="ARBA" id="ARBA00022723"/>
    </source>
</evidence>
<feature type="domain" description="Cytochrome c" evidence="5">
    <location>
        <begin position="192"/>
        <end position="298"/>
    </location>
</feature>
<dbReference type="InterPro" id="IPR051459">
    <property type="entry name" value="Cytochrome_c-type_DH"/>
</dbReference>
<organism evidence="6 7">
    <name type="scientific">Aquibium oceanicum</name>
    <dbReference type="NCBI Taxonomy" id="1670800"/>
    <lineage>
        <taxon>Bacteria</taxon>
        <taxon>Pseudomonadati</taxon>
        <taxon>Pseudomonadota</taxon>
        <taxon>Alphaproteobacteria</taxon>
        <taxon>Hyphomicrobiales</taxon>
        <taxon>Phyllobacteriaceae</taxon>
        <taxon>Aquibium</taxon>
    </lineage>
</organism>
<dbReference type="STRING" id="1670800.BSQ44_09040"/>
<sequence length="308" mass="32433">MRLLGKLVVAAAILAAAGGLAFWWATAPEPLSAQALAALPQGDAARGERIFWAGGCTSCHARPGAKGDAVLELAGGLELNTPFGTFVAPNISQHPEDGIGNWTAGDLANAMLRGVSPQGRHYYPAFPYGSYARMEPADVADLHAFMKTLPSVERKAAGNRLKFPFNIRRGVGAWKLVNLGPEPVVEIPDASEPVARGQYLVEGPGHCGECHTPRDVSGGLKKDEWLAGAVAAEGEGVVPNITPGGLDWSASDIAYFLESGFTPDFDSVGGSMAEVQRNMARLPAEDREAIAAYLKAIPALDNGYTARQ</sequence>
<dbReference type="PROSITE" id="PS51007">
    <property type="entry name" value="CYTC"/>
    <property type="match status" value="2"/>
</dbReference>
<evidence type="ECO:0000256" key="1">
    <source>
        <dbReference type="ARBA" id="ARBA00022617"/>
    </source>
</evidence>
<dbReference type="PANTHER" id="PTHR35008:SF8">
    <property type="entry name" value="ALCOHOL DEHYDROGENASE CYTOCHROME C SUBUNIT"/>
    <property type="match status" value="1"/>
</dbReference>
<keyword evidence="3 4" id="KW-0408">Iron</keyword>
<protein>
    <submittedName>
        <fullName evidence="6">Cytochrome C</fullName>
    </submittedName>
</protein>
<dbReference type="InterPro" id="IPR009056">
    <property type="entry name" value="Cyt_c-like_dom"/>
</dbReference>
<dbReference type="EMBL" id="CP018171">
    <property type="protein sequence ID" value="APH71500.1"/>
    <property type="molecule type" value="Genomic_DNA"/>
</dbReference>
<dbReference type="GO" id="GO:0046872">
    <property type="term" value="F:metal ion binding"/>
    <property type="evidence" value="ECO:0007669"/>
    <property type="project" value="UniProtKB-KW"/>
</dbReference>
<dbReference type="RefSeq" id="WP_072603223.1">
    <property type="nucleotide sequence ID" value="NZ_CP018171.1"/>
</dbReference>
<keyword evidence="1 4" id="KW-0349">Heme</keyword>
<evidence type="ECO:0000256" key="4">
    <source>
        <dbReference type="PROSITE-ProRule" id="PRU00433"/>
    </source>
</evidence>
<keyword evidence="7" id="KW-1185">Reference proteome</keyword>
<evidence type="ECO:0000259" key="5">
    <source>
        <dbReference type="PROSITE" id="PS51007"/>
    </source>
</evidence>
<dbReference type="AlphaFoldDB" id="A0A1L3SQ54"/>
<dbReference type="OrthoDB" id="9811281at2"/>
<dbReference type="Pfam" id="PF00034">
    <property type="entry name" value="Cytochrom_C"/>
    <property type="match status" value="1"/>
</dbReference>
<dbReference type="GO" id="GO:0020037">
    <property type="term" value="F:heme binding"/>
    <property type="evidence" value="ECO:0007669"/>
    <property type="project" value="InterPro"/>
</dbReference>
<dbReference type="KEGG" id="meso:BSQ44_09040"/>
<dbReference type="InterPro" id="IPR036909">
    <property type="entry name" value="Cyt_c-like_dom_sf"/>
</dbReference>
<evidence type="ECO:0000256" key="3">
    <source>
        <dbReference type="ARBA" id="ARBA00023004"/>
    </source>
</evidence>